<comment type="caution">
    <text evidence="2">The sequence shown here is derived from an EMBL/GenBank/DDBJ whole genome shotgun (WGS) entry which is preliminary data.</text>
</comment>
<dbReference type="InterPro" id="IPR036851">
    <property type="entry name" value="Chloroperoxidase-like_sf"/>
</dbReference>
<feature type="region of interest" description="Disordered" evidence="1">
    <location>
        <begin position="138"/>
        <end position="187"/>
    </location>
</feature>
<accession>A0A139I0S2</accession>
<gene>
    <name evidence="2" type="ORF">AC579_8697</name>
</gene>
<evidence type="ECO:0000256" key="1">
    <source>
        <dbReference type="SAM" id="MobiDB-lite"/>
    </source>
</evidence>
<dbReference type="EMBL" id="LFZO01000478">
    <property type="protein sequence ID" value="KXT08182.1"/>
    <property type="molecule type" value="Genomic_DNA"/>
</dbReference>
<reference evidence="2 3" key="1">
    <citation type="submission" date="2015-07" db="EMBL/GenBank/DDBJ databases">
        <title>Comparative genomics of the Sigatoka disease complex on banana suggests a link between parallel evolutionary changes in Pseudocercospora fijiensis and Pseudocercospora eumusae and increased virulence on the banana host.</title>
        <authorList>
            <person name="Chang T.-C."/>
            <person name="Salvucci A."/>
            <person name="Crous P.W."/>
            <person name="Stergiopoulos I."/>
        </authorList>
    </citation>
    <scope>NUCLEOTIDE SEQUENCE [LARGE SCALE GENOMIC DNA]</scope>
    <source>
        <strain evidence="2 3">CBS 116634</strain>
    </source>
</reference>
<dbReference type="GO" id="GO:0004601">
    <property type="term" value="F:peroxidase activity"/>
    <property type="evidence" value="ECO:0007669"/>
    <property type="project" value="InterPro"/>
</dbReference>
<organism evidence="2 3">
    <name type="scientific">Pseudocercospora musae</name>
    <dbReference type="NCBI Taxonomy" id="113226"/>
    <lineage>
        <taxon>Eukaryota</taxon>
        <taxon>Fungi</taxon>
        <taxon>Dikarya</taxon>
        <taxon>Ascomycota</taxon>
        <taxon>Pezizomycotina</taxon>
        <taxon>Dothideomycetes</taxon>
        <taxon>Dothideomycetidae</taxon>
        <taxon>Mycosphaerellales</taxon>
        <taxon>Mycosphaerellaceae</taxon>
        <taxon>Pseudocercospora</taxon>
    </lineage>
</organism>
<proteinExistence type="predicted"/>
<dbReference type="SUPFAM" id="SSF47571">
    <property type="entry name" value="Cloroperoxidase"/>
    <property type="match status" value="1"/>
</dbReference>
<dbReference type="AlphaFoldDB" id="A0A139I0S2"/>
<dbReference type="OrthoDB" id="245989at2759"/>
<dbReference type="Proteomes" id="UP000073492">
    <property type="component" value="Unassembled WGS sequence"/>
</dbReference>
<name>A0A139I0S2_9PEZI</name>
<protein>
    <submittedName>
        <fullName evidence="2">Uncharacterized protein</fullName>
    </submittedName>
</protein>
<evidence type="ECO:0000313" key="2">
    <source>
        <dbReference type="EMBL" id="KXT08182.1"/>
    </source>
</evidence>
<dbReference type="Gene3D" id="1.10.489.10">
    <property type="entry name" value="Chloroperoxidase-like"/>
    <property type="match status" value="1"/>
</dbReference>
<evidence type="ECO:0000313" key="3">
    <source>
        <dbReference type="Proteomes" id="UP000073492"/>
    </source>
</evidence>
<keyword evidence="3" id="KW-1185">Reference proteome</keyword>
<feature type="compositionally biased region" description="Polar residues" evidence="1">
    <location>
        <begin position="152"/>
        <end position="165"/>
    </location>
</feature>
<sequence>MNTLANHQCLHHDGRNFTIDFVVYALTTAVNFNANIKFDEKVVLVQPSIHHTNFRHKDKCVSSEIVKGKEAPTHRCARKPLWALAKNPSGKAGREELIGNLPDNSHEMSPSTIPRQTLESAQVSMWPRPRALQDFTIPASRHAPPTGRHSPAPSTFNFSQENPFQRSRGRNAKTEPAAEDFLSPPPSRTATLVARANEQRHEIAILRREKSDLGLQVQTLNRRIQKLSVLMAVYLKRRSEGDGEA</sequence>